<sequence length="149" mass="16738">MLKQFIFILVLGVLVEFSYAEREKSECENHRERESASNAPLPLRMVPECDENGDYKPKQCFRDSKFCACWDKSGNPVTQPSGHVKSCKCLLEKHAAEKGGLIGAFKPACEEDGKYKKAQCHGSTGYCWCAHQETGEKLTEQTRGEPQCD</sequence>
<comment type="caution">
    <text evidence="8">The sequence shown here is derived from an EMBL/GenBank/DDBJ whole genome shotgun (WGS) entry which is preliminary data.</text>
</comment>
<dbReference type="Pfam" id="PF00086">
    <property type="entry name" value="Thyroglobulin_1"/>
    <property type="match status" value="2"/>
</dbReference>
<gene>
    <name evidence="8" type="primary">PN16_2</name>
    <name evidence="8" type="ORF">AVEN_122587_1</name>
</gene>
<dbReference type="InterPro" id="IPR036857">
    <property type="entry name" value="Thyroglobulin_1_sf"/>
</dbReference>
<evidence type="ECO:0000256" key="2">
    <source>
        <dbReference type="ARBA" id="ARBA00022525"/>
    </source>
</evidence>
<reference evidence="8 9" key="1">
    <citation type="journal article" date="2019" name="Sci. Rep.">
        <title>Orb-weaving spider Araneus ventricosus genome elucidates the spidroin gene catalogue.</title>
        <authorList>
            <person name="Kono N."/>
            <person name="Nakamura H."/>
            <person name="Ohtoshi R."/>
            <person name="Moran D.A.P."/>
            <person name="Shinohara A."/>
            <person name="Yoshida Y."/>
            <person name="Fujiwara M."/>
            <person name="Mori M."/>
            <person name="Tomita M."/>
            <person name="Arakawa K."/>
        </authorList>
    </citation>
    <scope>NUCLEOTIDE SEQUENCE [LARGE SCALE GENOMIC DNA]</scope>
</reference>
<accession>A0A4Y2KN11</accession>
<feature type="domain" description="Thyroglobulin type-1" evidence="7">
    <location>
        <begin position="24"/>
        <end position="77"/>
    </location>
</feature>
<dbReference type="PROSITE" id="PS51162">
    <property type="entry name" value="THYROGLOBULIN_1_2"/>
    <property type="match status" value="2"/>
</dbReference>
<evidence type="ECO:0000259" key="7">
    <source>
        <dbReference type="PROSITE" id="PS51162"/>
    </source>
</evidence>
<evidence type="ECO:0000256" key="1">
    <source>
        <dbReference type="ARBA" id="ARBA00004613"/>
    </source>
</evidence>
<keyword evidence="2" id="KW-0964">Secreted</keyword>
<organism evidence="8 9">
    <name type="scientific">Araneus ventricosus</name>
    <name type="common">Orbweaver spider</name>
    <name type="synonym">Epeira ventricosa</name>
    <dbReference type="NCBI Taxonomy" id="182803"/>
    <lineage>
        <taxon>Eukaryota</taxon>
        <taxon>Metazoa</taxon>
        <taxon>Ecdysozoa</taxon>
        <taxon>Arthropoda</taxon>
        <taxon>Chelicerata</taxon>
        <taxon>Arachnida</taxon>
        <taxon>Araneae</taxon>
        <taxon>Araneomorphae</taxon>
        <taxon>Entelegynae</taxon>
        <taxon>Araneoidea</taxon>
        <taxon>Araneidae</taxon>
        <taxon>Araneus</taxon>
    </lineage>
</organism>
<comment type="caution">
    <text evidence="5">Lacks conserved residue(s) required for the propagation of feature annotation.</text>
</comment>
<feature type="signal peptide" evidence="6">
    <location>
        <begin position="1"/>
        <end position="20"/>
    </location>
</feature>
<dbReference type="InterPro" id="IPR000716">
    <property type="entry name" value="Thyroglobulin_1"/>
</dbReference>
<dbReference type="Proteomes" id="UP000499080">
    <property type="component" value="Unassembled WGS sequence"/>
</dbReference>
<feature type="disulfide bond" evidence="5">
    <location>
        <begin position="120"/>
        <end position="127"/>
    </location>
</feature>
<protein>
    <submittedName>
        <fullName evidence="8">U24-ctenitoxin-Pn1a</fullName>
    </submittedName>
</protein>
<name>A0A4Y2KN11_ARAVE</name>
<dbReference type="Gene3D" id="4.10.800.10">
    <property type="entry name" value="Thyroglobulin type-1"/>
    <property type="match status" value="2"/>
</dbReference>
<dbReference type="GO" id="GO:0005615">
    <property type="term" value="C:extracellular space"/>
    <property type="evidence" value="ECO:0007669"/>
    <property type="project" value="TreeGrafter"/>
</dbReference>
<dbReference type="PANTHER" id="PTHR12352">
    <property type="entry name" value="SECRETED MODULAR CALCIUM-BINDING PROTEIN"/>
    <property type="match status" value="1"/>
</dbReference>
<dbReference type="OrthoDB" id="6425141at2759"/>
<evidence type="ECO:0000313" key="9">
    <source>
        <dbReference type="Proteomes" id="UP000499080"/>
    </source>
</evidence>
<dbReference type="InterPro" id="IPR051950">
    <property type="entry name" value="Dev_reg/Prot_inhib"/>
</dbReference>
<keyword evidence="4 5" id="KW-1015">Disulfide bond</keyword>
<dbReference type="AlphaFoldDB" id="A0A4Y2KN11"/>
<feature type="disulfide bond" evidence="5">
    <location>
        <begin position="60"/>
        <end position="67"/>
    </location>
</feature>
<dbReference type="CDD" id="cd00191">
    <property type="entry name" value="TY"/>
    <property type="match status" value="2"/>
</dbReference>
<feature type="domain" description="Thyroglobulin type-1" evidence="7">
    <location>
        <begin position="86"/>
        <end position="148"/>
    </location>
</feature>
<dbReference type="GO" id="GO:0005604">
    <property type="term" value="C:basement membrane"/>
    <property type="evidence" value="ECO:0007669"/>
    <property type="project" value="TreeGrafter"/>
</dbReference>
<feature type="chain" id="PRO_5021194602" evidence="6">
    <location>
        <begin position="21"/>
        <end position="149"/>
    </location>
</feature>
<evidence type="ECO:0000313" key="8">
    <source>
        <dbReference type="EMBL" id="GBN03449.1"/>
    </source>
</evidence>
<dbReference type="GO" id="GO:0007160">
    <property type="term" value="P:cell-matrix adhesion"/>
    <property type="evidence" value="ECO:0007669"/>
    <property type="project" value="TreeGrafter"/>
</dbReference>
<keyword evidence="9" id="KW-1185">Reference proteome</keyword>
<dbReference type="EMBL" id="BGPR01004797">
    <property type="protein sequence ID" value="GBN03449.1"/>
    <property type="molecule type" value="Genomic_DNA"/>
</dbReference>
<dbReference type="SMART" id="SM00211">
    <property type="entry name" value="TY"/>
    <property type="match status" value="2"/>
</dbReference>
<evidence type="ECO:0000256" key="3">
    <source>
        <dbReference type="ARBA" id="ARBA00022737"/>
    </source>
</evidence>
<evidence type="ECO:0000256" key="4">
    <source>
        <dbReference type="ARBA" id="ARBA00023157"/>
    </source>
</evidence>
<dbReference type="PROSITE" id="PS00484">
    <property type="entry name" value="THYROGLOBULIN_1_1"/>
    <property type="match status" value="1"/>
</dbReference>
<keyword evidence="3" id="KW-0677">Repeat</keyword>
<evidence type="ECO:0000256" key="6">
    <source>
        <dbReference type="SAM" id="SignalP"/>
    </source>
</evidence>
<dbReference type="SUPFAM" id="SSF57610">
    <property type="entry name" value="Thyroglobulin type-1 domain"/>
    <property type="match status" value="2"/>
</dbReference>
<comment type="subcellular location">
    <subcellularLocation>
        <location evidence="1">Secreted</location>
    </subcellularLocation>
</comment>
<dbReference type="PANTHER" id="PTHR12352:SF3">
    <property type="entry name" value="NIDOGEN-2"/>
    <property type="match status" value="1"/>
</dbReference>
<evidence type="ECO:0000256" key="5">
    <source>
        <dbReference type="PROSITE-ProRule" id="PRU00500"/>
    </source>
</evidence>
<keyword evidence="6" id="KW-0732">Signal</keyword>
<proteinExistence type="predicted"/>